<evidence type="ECO:0000313" key="2">
    <source>
        <dbReference type="EMBL" id="CAH1447145.1"/>
    </source>
</evidence>
<comment type="caution">
    <text evidence="2">The sequence shown here is derived from an EMBL/GenBank/DDBJ whole genome shotgun (WGS) entry which is preliminary data.</text>
</comment>
<sequence length="362" mass="41228">MASWGCEVRAGERFVADIAEGTILVILKAYLGVPKEDIHEDSVSLYITVDGKKLVAGNFNPRRHSEQRLCLSIDKKFSLTHTLRDNSLYFFGVTHEKEPEDKKKDKPTVEEASSASVYSHRCKKYSIMSFWGAEVKHGQRLHVKLDQGNYLSLKLASLVCTGNHEEKKSVCLEVDTCDKTIQLARLHPERLPQQVMDLKPRVHEYPPFHEPNFAKNEATLASECARVCSKVKSMKFWGVEIKSGETISVKLDPENILHFRHASLIGIDKQTKEKNVTVEINASGRKHEITLNTRSKPQAALQKLYDEEIQLSHNFKDGKVYLLGTLTTKHGQKSGYHFLTFSQSDDGKEKERKLERRRSCSF</sequence>
<keyword evidence="3" id="KW-1185">Reference proteome</keyword>
<evidence type="ECO:0000259" key="1">
    <source>
        <dbReference type="Pfam" id="PF17800"/>
    </source>
</evidence>
<feature type="domain" description="Nucleoplasmin-like" evidence="1">
    <location>
        <begin position="130"/>
        <end position="198"/>
    </location>
</feature>
<accession>A0AAU9PA66</accession>
<gene>
    <name evidence="2" type="ORF">LVIROSA_LOCUS32781</name>
</gene>
<dbReference type="EMBL" id="CAKMRJ010005523">
    <property type="protein sequence ID" value="CAH1447145.1"/>
    <property type="molecule type" value="Genomic_DNA"/>
</dbReference>
<proteinExistence type="predicted"/>
<evidence type="ECO:0000313" key="3">
    <source>
        <dbReference type="Proteomes" id="UP001157418"/>
    </source>
</evidence>
<reference evidence="2 3" key="1">
    <citation type="submission" date="2022-01" db="EMBL/GenBank/DDBJ databases">
        <authorList>
            <person name="Xiong W."/>
            <person name="Schranz E."/>
        </authorList>
    </citation>
    <scope>NUCLEOTIDE SEQUENCE [LARGE SCALE GENOMIC DNA]</scope>
</reference>
<feature type="domain" description="Nucleoplasmin-like" evidence="1">
    <location>
        <begin position="4"/>
        <end position="92"/>
    </location>
</feature>
<organism evidence="2 3">
    <name type="scientific">Lactuca virosa</name>
    <dbReference type="NCBI Taxonomy" id="75947"/>
    <lineage>
        <taxon>Eukaryota</taxon>
        <taxon>Viridiplantae</taxon>
        <taxon>Streptophyta</taxon>
        <taxon>Embryophyta</taxon>
        <taxon>Tracheophyta</taxon>
        <taxon>Spermatophyta</taxon>
        <taxon>Magnoliopsida</taxon>
        <taxon>eudicotyledons</taxon>
        <taxon>Gunneridae</taxon>
        <taxon>Pentapetalae</taxon>
        <taxon>asterids</taxon>
        <taxon>campanulids</taxon>
        <taxon>Asterales</taxon>
        <taxon>Asteraceae</taxon>
        <taxon>Cichorioideae</taxon>
        <taxon>Cichorieae</taxon>
        <taxon>Lactucinae</taxon>
        <taxon>Lactuca</taxon>
    </lineage>
</organism>
<protein>
    <recommendedName>
        <fullName evidence="1">Nucleoplasmin-like domain-containing protein</fullName>
    </recommendedName>
</protein>
<dbReference type="AlphaFoldDB" id="A0AAU9PA66"/>
<dbReference type="Pfam" id="PF17800">
    <property type="entry name" value="NPL"/>
    <property type="match status" value="2"/>
</dbReference>
<dbReference type="Gene3D" id="2.60.120.340">
    <property type="entry name" value="Nucleoplasmin core domain"/>
    <property type="match status" value="2"/>
</dbReference>
<dbReference type="InterPro" id="IPR041232">
    <property type="entry name" value="NPL"/>
</dbReference>
<dbReference type="Proteomes" id="UP001157418">
    <property type="component" value="Unassembled WGS sequence"/>
</dbReference>
<name>A0AAU9PA66_9ASTR</name>